<evidence type="ECO:0000313" key="3">
    <source>
        <dbReference type="Proteomes" id="UP000188342"/>
    </source>
</evidence>
<dbReference type="STRING" id="1255658.FM114_00195"/>
<dbReference type="EMBL" id="FUKQ01000001">
    <property type="protein sequence ID" value="SJN15584.1"/>
    <property type="molecule type" value="Genomic_DNA"/>
</dbReference>
<dbReference type="RefSeq" id="WP_094763194.1">
    <property type="nucleotide sequence ID" value="NZ_FUKQ01000001.1"/>
</dbReference>
<protein>
    <submittedName>
        <fullName evidence="2">Uncharacterized protein</fullName>
    </submittedName>
</protein>
<keyword evidence="1" id="KW-0812">Transmembrane</keyword>
<organism evidence="2 3">
    <name type="scientific">Luteococcus japonicus LSP_Lj1</name>
    <dbReference type="NCBI Taxonomy" id="1255658"/>
    <lineage>
        <taxon>Bacteria</taxon>
        <taxon>Bacillati</taxon>
        <taxon>Actinomycetota</taxon>
        <taxon>Actinomycetes</taxon>
        <taxon>Propionibacteriales</taxon>
        <taxon>Propionibacteriaceae</taxon>
        <taxon>Luteococcus</taxon>
    </lineage>
</organism>
<sequence>MALRHPEGQMPIWVVPAMLFVTGLVPLPLARRTECLSLENGTPTPDQLCQASIPAGAWLFAIICWLAALIIWSAQRQERRGRR</sequence>
<keyword evidence="1" id="KW-1133">Transmembrane helix</keyword>
<evidence type="ECO:0000256" key="1">
    <source>
        <dbReference type="SAM" id="Phobius"/>
    </source>
</evidence>
<keyword evidence="3" id="KW-1185">Reference proteome</keyword>
<evidence type="ECO:0000313" key="2">
    <source>
        <dbReference type="EMBL" id="SJN15584.1"/>
    </source>
</evidence>
<feature type="transmembrane region" description="Helical" evidence="1">
    <location>
        <begin position="12"/>
        <end position="31"/>
    </location>
</feature>
<dbReference type="AlphaFoldDB" id="A0A1R4I7J2"/>
<name>A0A1R4I7J2_9ACTN</name>
<keyword evidence="1" id="KW-0472">Membrane</keyword>
<dbReference type="Proteomes" id="UP000188342">
    <property type="component" value="Unassembled WGS sequence"/>
</dbReference>
<accession>A0A1R4I7J2</accession>
<proteinExistence type="predicted"/>
<reference evidence="2 3" key="1">
    <citation type="submission" date="2017-02" db="EMBL/GenBank/DDBJ databases">
        <authorList>
            <person name="Peterson S.W."/>
        </authorList>
    </citation>
    <scope>NUCLEOTIDE SEQUENCE [LARGE SCALE GENOMIC DNA]</scope>
    <source>
        <strain evidence="2 3">LSP_Lj1</strain>
    </source>
</reference>
<gene>
    <name evidence="2" type="ORF">FM114_00195</name>
</gene>
<feature type="transmembrane region" description="Helical" evidence="1">
    <location>
        <begin position="51"/>
        <end position="74"/>
    </location>
</feature>